<feature type="transmembrane region" description="Helical" evidence="1">
    <location>
        <begin position="548"/>
        <end position="575"/>
    </location>
</feature>
<dbReference type="EMBL" id="MH325132">
    <property type="protein sequence ID" value="QDF64445.1"/>
    <property type="molecule type" value="Genomic_DNA"/>
</dbReference>
<feature type="transmembrane region" description="Helical" evidence="1">
    <location>
        <begin position="154"/>
        <end position="176"/>
    </location>
</feature>
<keyword evidence="1" id="KW-0812">Transmembrane</keyword>
<organism evidence="2">
    <name type="scientific">Teucrium mascatense</name>
    <dbReference type="NCBI Taxonomy" id="2172029"/>
    <lineage>
        <taxon>Eukaryota</taxon>
        <taxon>Viridiplantae</taxon>
        <taxon>Streptophyta</taxon>
        <taxon>Embryophyta</taxon>
        <taxon>Tracheophyta</taxon>
        <taxon>Spermatophyta</taxon>
        <taxon>Magnoliopsida</taxon>
        <taxon>eudicotyledons</taxon>
        <taxon>Gunneridae</taxon>
        <taxon>Pentapetalae</taxon>
        <taxon>asterids</taxon>
        <taxon>lamiids</taxon>
        <taxon>Lamiales</taxon>
        <taxon>Lamiaceae</taxon>
        <taxon>Ajugoideae</taxon>
        <taxon>Teucrieae</taxon>
        <taxon>Teucrium</taxon>
    </lineage>
</organism>
<keyword evidence="1" id="KW-0472">Membrane</keyword>
<feature type="transmembrane region" description="Helical" evidence="1">
    <location>
        <begin position="70"/>
        <end position="90"/>
    </location>
</feature>
<sequence>MIIRSPEPEVKILVDKDPVKTSFEEWAKPGHFSRTIAKGPDTTTWIWNLHADAHDFDSHTSDLEEISRKVFSAHFGQLSIIFLWLSGMYFHGARFSNYEAWLSDPTHIGPSAQVVWPIVGQEILNGDVGGGFRGIQITSGFFQLWRASGITSELQLYCTAIGALVFAALMLFAGWFHYHKAAPKLAWFQDVESMLNSPFSGVYKDLGLSLGRGIKYMYLYRLTNFKTLEKILKRYRFLMNLSGIAIFWPNFIQVLPREQLHFLPGIGQNMRNFLLFVEDEIQKLEVCGKPILHTIIKLLLFSSRKRVTCIGPIGALVMDKKIFKKLIKVHLRARAIKAYMRSKQRHGMLNYLLTKLCKALKPLLKLTICIPCPLIHIELLTMVHNCHCSHITCGLVDFSELVLLRMQPFLWKETMIQLLDTTIYKIVSLDIVMQSYHISTGRVYFWAFTVLVCIFITIPGVPKGVLKICFQIPLYNYNPFLLNGYKIPTLKHPVQRLLVQRQAPVKPGGVVIKLQWAARKLCYLFRLEPRIFWYTISMHLRFMSRYLYFLKAFYLLVAPVGYQIKQILVFVFLVMDLEGGGHVSSIGLGSCLLRTILDVQFHFRSNIPFQLENAVRCLGQYKGSGGSNSYHGRKLCAKFDYYKWVAPGFLMGTGIPGNSVLWFFIICIWPFFPRCSFCMGFKFNVSIQWTWLLARTYRIHRLGSKKIKSCSCYSAESLEHCTRTCCRSNPLPSGWNCHNMGVLLSKNYCSRIMARRI</sequence>
<dbReference type="InterPro" id="IPR001280">
    <property type="entry name" value="PSI_PsaA/B"/>
</dbReference>
<geneLocation type="chloroplast" evidence="2"/>
<dbReference type="InterPro" id="IPR036408">
    <property type="entry name" value="PSI_PsaA/B_sf"/>
</dbReference>
<keyword evidence="2" id="KW-0150">Chloroplast</keyword>
<keyword evidence="1" id="KW-1133">Transmembrane helix</keyword>
<proteinExistence type="predicted"/>
<dbReference type="GO" id="GO:0015979">
    <property type="term" value="P:photosynthesis"/>
    <property type="evidence" value="ECO:0007669"/>
    <property type="project" value="InterPro"/>
</dbReference>
<keyword evidence="2" id="KW-0934">Plastid</keyword>
<protein>
    <submittedName>
        <fullName evidence="2">Photosystem I P700 apoprotein A1</fullName>
    </submittedName>
</protein>
<gene>
    <name evidence="2" type="primary">psaA</name>
</gene>
<feature type="transmembrane region" description="Helical" evidence="1">
    <location>
        <begin position="649"/>
        <end position="672"/>
    </location>
</feature>
<dbReference type="PANTHER" id="PTHR30128">
    <property type="entry name" value="OUTER MEMBRANE PROTEIN, OMPA-RELATED"/>
    <property type="match status" value="1"/>
</dbReference>
<dbReference type="PRINTS" id="PR00257">
    <property type="entry name" value="PHOTSYSPSAAB"/>
</dbReference>
<accession>A0A4Y6I4D5</accession>
<feature type="transmembrane region" description="Helical" evidence="1">
    <location>
        <begin position="237"/>
        <end position="255"/>
    </location>
</feature>
<dbReference type="GeneID" id="41040513"/>
<evidence type="ECO:0000313" key="2">
    <source>
        <dbReference type="EMBL" id="QDF64445.1"/>
    </source>
</evidence>
<name>A0A4Y6I4D5_9LAMI</name>
<dbReference type="GO" id="GO:0009535">
    <property type="term" value="C:chloroplast thylakoid membrane"/>
    <property type="evidence" value="ECO:0007669"/>
    <property type="project" value="TreeGrafter"/>
</dbReference>
<evidence type="ECO:0000256" key="1">
    <source>
        <dbReference type="SAM" id="Phobius"/>
    </source>
</evidence>
<dbReference type="Gene3D" id="1.20.1130.10">
    <property type="entry name" value="Photosystem I PsaA/PsaB"/>
    <property type="match status" value="1"/>
</dbReference>
<dbReference type="AlphaFoldDB" id="A0A4Y6I4D5"/>
<dbReference type="Pfam" id="PF00223">
    <property type="entry name" value="PsaA_PsaB"/>
    <property type="match status" value="1"/>
</dbReference>
<feature type="transmembrane region" description="Helical" evidence="1">
    <location>
        <begin position="443"/>
        <end position="461"/>
    </location>
</feature>
<dbReference type="PANTHER" id="PTHR30128:SF19">
    <property type="entry name" value="PHOTOSYSTEM I P700 CHLOROPHYLL A APOPROTEIN A1-RELATED"/>
    <property type="match status" value="1"/>
</dbReference>
<dbReference type="RefSeq" id="YP_009679089.1">
    <property type="nucleotide sequence ID" value="NC_044073.1"/>
</dbReference>
<reference evidence="2" key="1">
    <citation type="submission" date="2018-05" db="EMBL/GenBank/DDBJ databases">
        <authorList>
            <person name="Khan A."/>
            <person name="Khan A.L."/>
            <person name="Asaf S."/>
            <person name="Al-Harrasi A."/>
        </authorList>
    </citation>
    <scope>NUCLEOTIDE SEQUENCE</scope>
</reference>
<dbReference type="SUPFAM" id="SSF81558">
    <property type="entry name" value="Photosystem I subunits PsaA/PsaB"/>
    <property type="match status" value="1"/>
</dbReference>